<evidence type="ECO:0000313" key="2">
    <source>
        <dbReference type="Proteomes" id="UP001457282"/>
    </source>
</evidence>
<dbReference type="Proteomes" id="UP001457282">
    <property type="component" value="Unassembled WGS sequence"/>
</dbReference>
<comment type="caution">
    <text evidence="1">The sequence shown here is derived from an EMBL/GenBank/DDBJ whole genome shotgun (WGS) entry which is preliminary data.</text>
</comment>
<dbReference type="AlphaFoldDB" id="A0AAW1XG53"/>
<dbReference type="EMBL" id="JBEDUW010000004">
    <property type="protein sequence ID" value="KAK9934727.1"/>
    <property type="molecule type" value="Genomic_DNA"/>
</dbReference>
<gene>
    <name evidence="1" type="ORF">M0R45_021861</name>
</gene>
<organism evidence="1 2">
    <name type="scientific">Rubus argutus</name>
    <name type="common">Southern blackberry</name>
    <dbReference type="NCBI Taxonomy" id="59490"/>
    <lineage>
        <taxon>Eukaryota</taxon>
        <taxon>Viridiplantae</taxon>
        <taxon>Streptophyta</taxon>
        <taxon>Embryophyta</taxon>
        <taxon>Tracheophyta</taxon>
        <taxon>Spermatophyta</taxon>
        <taxon>Magnoliopsida</taxon>
        <taxon>eudicotyledons</taxon>
        <taxon>Gunneridae</taxon>
        <taxon>Pentapetalae</taxon>
        <taxon>rosids</taxon>
        <taxon>fabids</taxon>
        <taxon>Rosales</taxon>
        <taxon>Rosaceae</taxon>
        <taxon>Rosoideae</taxon>
        <taxon>Rosoideae incertae sedis</taxon>
        <taxon>Rubus</taxon>
    </lineage>
</organism>
<keyword evidence="2" id="KW-1185">Reference proteome</keyword>
<protein>
    <submittedName>
        <fullName evidence="1">Uncharacterized protein</fullName>
    </submittedName>
</protein>
<name>A0AAW1XG53_RUBAR</name>
<accession>A0AAW1XG53</accession>
<sequence>MALVLLDNGLEYVDLVQLAARVGNPLGGSTLSRVSTTGCCTSCTGVVHLDSPIGDGGVFVCGVLLQLGFVGFVGGGTDSGGFAEGAPTFGGIVRWLDDDDDVGGLASYLEADGGAGGLVSYLEAISVFGWVLL</sequence>
<evidence type="ECO:0000313" key="1">
    <source>
        <dbReference type="EMBL" id="KAK9934727.1"/>
    </source>
</evidence>
<proteinExistence type="predicted"/>
<reference evidence="1 2" key="1">
    <citation type="journal article" date="2023" name="G3 (Bethesda)">
        <title>A chromosome-length genome assembly and annotation of blackberry (Rubus argutus, cv. 'Hillquist').</title>
        <authorList>
            <person name="Bruna T."/>
            <person name="Aryal R."/>
            <person name="Dudchenko O."/>
            <person name="Sargent D.J."/>
            <person name="Mead D."/>
            <person name="Buti M."/>
            <person name="Cavallini A."/>
            <person name="Hytonen T."/>
            <person name="Andres J."/>
            <person name="Pham M."/>
            <person name="Weisz D."/>
            <person name="Mascagni F."/>
            <person name="Usai G."/>
            <person name="Natali L."/>
            <person name="Bassil N."/>
            <person name="Fernandez G.E."/>
            <person name="Lomsadze A."/>
            <person name="Armour M."/>
            <person name="Olukolu B."/>
            <person name="Poorten T."/>
            <person name="Britton C."/>
            <person name="Davik J."/>
            <person name="Ashrafi H."/>
            <person name="Aiden E.L."/>
            <person name="Borodovsky M."/>
            <person name="Worthington M."/>
        </authorList>
    </citation>
    <scope>NUCLEOTIDE SEQUENCE [LARGE SCALE GENOMIC DNA]</scope>
    <source>
        <strain evidence="1">PI 553951</strain>
    </source>
</reference>